<evidence type="ECO:0008006" key="4">
    <source>
        <dbReference type="Google" id="ProtNLM"/>
    </source>
</evidence>
<gene>
    <name evidence="2" type="ORF">SAMN05444340_101225</name>
</gene>
<dbReference type="AlphaFoldDB" id="A0A1H3F6D2"/>
<protein>
    <recommendedName>
        <fullName evidence="4">Argininosuccinate lyase</fullName>
    </recommendedName>
</protein>
<accession>A0A1H3F6D2</accession>
<evidence type="ECO:0000313" key="3">
    <source>
        <dbReference type="Proteomes" id="UP000199286"/>
    </source>
</evidence>
<dbReference type="STRING" id="321339.SAMN05444340_101225"/>
<sequence>MRPLLILALLALAACGADGEPIRPEASSTVTLSNKGVGMSTAVRVRQGPFTLGVAL</sequence>
<keyword evidence="3" id="KW-1185">Reference proteome</keyword>
<evidence type="ECO:0000313" key="2">
    <source>
        <dbReference type="EMBL" id="SDX86542.1"/>
    </source>
</evidence>
<name>A0A1H3F6D2_9RHOB</name>
<keyword evidence="1" id="KW-0732">Signal</keyword>
<proteinExistence type="predicted"/>
<dbReference type="PROSITE" id="PS51257">
    <property type="entry name" value="PROKAR_LIPOPROTEIN"/>
    <property type="match status" value="1"/>
</dbReference>
<organism evidence="2 3">
    <name type="scientific">Citreimonas salinaria</name>
    <dbReference type="NCBI Taxonomy" id="321339"/>
    <lineage>
        <taxon>Bacteria</taxon>
        <taxon>Pseudomonadati</taxon>
        <taxon>Pseudomonadota</taxon>
        <taxon>Alphaproteobacteria</taxon>
        <taxon>Rhodobacterales</taxon>
        <taxon>Roseobacteraceae</taxon>
        <taxon>Citreimonas</taxon>
    </lineage>
</organism>
<dbReference type="RefSeq" id="WP_177177792.1">
    <property type="nucleotide sequence ID" value="NZ_FNPF01000001.1"/>
</dbReference>
<dbReference type="Proteomes" id="UP000199286">
    <property type="component" value="Unassembled WGS sequence"/>
</dbReference>
<reference evidence="2 3" key="1">
    <citation type="submission" date="2016-10" db="EMBL/GenBank/DDBJ databases">
        <authorList>
            <person name="de Groot N.N."/>
        </authorList>
    </citation>
    <scope>NUCLEOTIDE SEQUENCE [LARGE SCALE GENOMIC DNA]</scope>
    <source>
        <strain evidence="2 3">DSM 26880</strain>
    </source>
</reference>
<evidence type="ECO:0000256" key="1">
    <source>
        <dbReference type="SAM" id="SignalP"/>
    </source>
</evidence>
<feature type="signal peptide" evidence="1">
    <location>
        <begin position="1"/>
        <end position="19"/>
    </location>
</feature>
<feature type="chain" id="PRO_5011788065" description="Argininosuccinate lyase" evidence="1">
    <location>
        <begin position="20"/>
        <end position="56"/>
    </location>
</feature>
<dbReference type="EMBL" id="FNPF01000001">
    <property type="protein sequence ID" value="SDX86542.1"/>
    <property type="molecule type" value="Genomic_DNA"/>
</dbReference>